<accession>A0A1I1U7Q5</accession>
<evidence type="ECO:0000313" key="3">
    <source>
        <dbReference type="Proteomes" id="UP000199400"/>
    </source>
</evidence>
<keyword evidence="1" id="KW-0732">Signal</keyword>
<feature type="signal peptide" evidence="1">
    <location>
        <begin position="1"/>
        <end position="23"/>
    </location>
</feature>
<organism evidence="2 3">
    <name type="scientific">Nannocystis exedens</name>
    <dbReference type="NCBI Taxonomy" id="54"/>
    <lineage>
        <taxon>Bacteria</taxon>
        <taxon>Pseudomonadati</taxon>
        <taxon>Myxococcota</taxon>
        <taxon>Polyangia</taxon>
        <taxon>Nannocystales</taxon>
        <taxon>Nannocystaceae</taxon>
        <taxon>Nannocystis</taxon>
    </lineage>
</organism>
<feature type="chain" id="PRO_5011784414" evidence="1">
    <location>
        <begin position="24"/>
        <end position="515"/>
    </location>
</feature>
<keyword evidence="3" id="KW-1185">Reference proteome</keyword>
<reference evidence="3" key="1">
    <citation type="submission" date="2016-10" db="EMBL/GenBank/DDBJ databases">
        <authorList>
            <person name="Varghese N."/>
            <person name="Submissions S."/>
        </authorList>
    </citation>
    <scope>NUCLEOTIDE SEQUENCE [LARGE SCALE GENOMIC DNA]</scope>
    <source>
        <strain evidence="3">ATCC 25963</strain>
    </source>
</reference>
<dbReference type="Proteomes" id="UP000199400">
    <property type="component" value="Unassembled WGS sequence"/>
</dbReference>
<proteinExistence type="predicted"/>
<dbReference type="AlphaFoldDB" id="A0A1I1U7Q5"/>
<dbReference type="EMBL" id="FOMX01000003">
    <property type="protein sequence ID" value="SFD66886.1"/>
    <property type="molecule type" value="Genomic_DNA"/>
</dbReference>
<sequence>MRRTHATPLTLLALALFAGALPACGESRQEMLEREMEYQKAGRKDDKGVPIPEIPPDEMREALRPLLTQIYSNTERLPDVTEGDIEPTDGRNYALQPGVLAVVTVKKGLSKADKARAIILGVAEADAWTFRKNARKEFALLVEKLKYSFGDETKQKVLDAYPHLKLLSFFGTPEADKAIGELSGDAKSVAEAMRKEYTDGKQDIWKKWMGVKMYARRLVGQDEPFRSVLKKIAKDFGQEEVPPRPFKESVDEPFKAWAEAIEKDEKLLTMLTNYKELRDRVDFLGEAHTLWAIEGSPLVPERAKGVVIDKKIGYGFFREDLGGGYNDLVFVFSKKLGGNELKRAFLHSFLFRQLLTDFQLLSTAGSDFAKRGPDGQIDIGTATVPDKYDPLYASCGGTAALETMLYSFNNEFALLNGVPSKVKDSEAALKIAHKCIVDGAAGDIKIPAKDDEFDTEGPAPASRLALFQMLARFENIKVNTAVLAGDQRTAEDDAIDEGEKLLKQLKAQADAKNKE</sequence>
<evidence type="ECO:0000256" key="1">
    <source>
        <dbReference type="SAM" id="SignalP"/>
    </source>
</evidence>
<evidence type="ECO:0000313" key="2">
    <source>
        <dbReference type="EMBL" id="SFD66886.1"/>
    </source>
</evidence>
<name>A0A1I1U7Q5_9BACT</name>
<dbReference type="RefSeq" id="WP_100792762.1">
    <property type="nucleotide sequence ID" value="NZ_FOMX01000003.1"/>
</dbReference>
<gene>
    <name evidence="2" type="ORF">SAMN02745121_01039</name>
</gene>
<protein>
    <submittedName>
        <fullName evidence="2">Uncharacterized protein</fullName>
    </submittedName>
</protein>